<dbReference type="RefSeq" id="WP_271996365.1">
    <property type="nucleotide sequence ID" value="NZ_JAQNDN010000003.1"/>
</dbReference>
<feature type="transmembrane region" description="Helical" evidence="1">
    <location>
        <begin position="74"/>
        <end position="95"/>
    </location>
</feature>
<reference evidence="2 3" key="1">
    <citation type="submission" date="2022-11" db="EMBL/GenBank/DDBJ databases">
        <title>Minimal conservation of predation-associated metabolite biosynthetic gene clusters underscores biosynthetic potential of Myxococcota including descriptions for ten novel species: Archangium lansinium sp. nov., Myxococcus landrumus sp. nov., Nannocystis bai.</title>
        <authorList>
            <person name="Ahearne A."/>
            <person name="Stevens C."/>
            <person name="Dowd S."/>
        </authorList>
    </citation>
    <scope>NUCLEOTIDE SEQUENCE [LARGE SCALE GENOMIC DNA]</scope>
    <source>
        <strain evidence="2 3">NCELM</strain>
    </source>
</reference>
<proteinExistence type="predicted"/>
<comment type="caution">
    <text evidence="2">The sequence shown here is derived from an EMBL/GenBank/DDBJ whole genome shotgun (WGS) entry which is preliminary data.</text>
</comment>
<evidence type="ECO:0000313" key="2">
    <source>
        <dbReference type="EMBL" id="MDC0667862.1"/>
    </source>
</evidence>
<keyword evidence="1" id="KW-1133">Transmembrane helix</keyword>
<keyword evidence="3" id="KW-1185">Reference proteome</keyword>
<feature type="transmembrane region" description="Helical" evidence="1">
    <location>
        <begin position="42"/>
        <end position="62"/>
    </location>
</feature>
<dbReference type="Proteomes" id="UP001217838">
    <property type="component" value="Unassembled WGS sequence"/>
</dbReference>
<protein>
    <recommendedName>
        <fullName evidence="4">Integral membrane protein</fullName>
    </recommendedName>
</protein>
<accession>A0ABT5B182</accession>
<keyword evidence="1" id="KW-0812">Transmembrane</keyword>
<sequence length="138" mass="14251">MMNRRARAILWLDGSAACVAGVVVLALHDALARLHAFPPALVLFVGAANLAYASYSGSLAVLASLGRTPTRRAIDILVVANLAWIAVCAAILAATSRSASAFGLAHVGLEALFVGSLAVAEYRKVRPFARGPATNPAD</sequence>
<name>A0ABT5B182_9BACT</name>
<organism evidence="2 3">
    <name type="scientific">Nannocystis radixulma</name>
    <dbReference type="NCBI Taxonomy" id="2995305"/>
    <lineage>
        <taxon>Bacteria</taxon>
        <taxon>Pseudomonadati</taxon>
        <taxon>Myxococcota</taxon>
        <taxon>Polyangia</taxon>
        <taxon>Nannocystales</taxon>
        <taxon>Nannocystaceae</taxon>
        <taxon>Nannocystis</taxon>
    </lineage>
</organism>
<evidence type="ECO:0000256" key="1">
    <source>
        <dbReference type="SAM" id="Phobius"/>
    </source>
</evidence>
<keyword evidence="1" id="KW-0472">Membrane</keyword>
<dbReference type="EMBL" id="JAQNDN010000003">
    <property type="protein sequence ID" value="MDC0667862.1"/>
    <property type="molecule type" value="Genomic_DNA"/>
</dbReference>
<feature type="transmembrane region" description="Helical" evidence="1">
    <location>
        <begin position="101"/>
        <end position="120"/>
    </location>
</feature>
<evidence type="ECO:0000313" key="3">
    <source>
        <dbReference type="Proteomes" id="UP001217838"/>
    </source>
</evidence>
<evidence type="ECO:0008006" key="4">
    <source>
        <dbReference type="Google" id="ProtNLM"/>
    </source>
</evidence>
<gene>
    <name evidence="2" type="ORF">POL58_08940</name>
</gene>